<evidence type="ECO:0000313" key="2">
    <source>
        <dbReference type="EMBL" id="ORC90653.1"/>
    </source>
</evidence>
<evidence type="ECO:0000256" key="1">
    <source>
        <dbReference type="SAM" id="MobiDB-lite"/>
    </source>
</evidence>
<feature type="compositionally biased region" description="Basic and acidic residues" evidence="1">
    <location>
        <begin position="1"/>
        <end position="11"/>
    </location>
</feature>
<sequence>MEKKREGEKRIRSPQTRLPVQRGGAGWKKIIWAPPPETPPSVLRRALQAILGGGGWWVFAGGTPIGSFPFPLEEKGVGGKEGKAAASKKNGGPLCLFFCMWVSIL</sequence>
<reference evidence="2 3" key="1">
    <citation type="submission" date="2017-03" db="EMBL/GenBank/DDBJ databases">
        <title>An alternative strategy for trypanosome survival in the mammalian bloodstream revealed through genome and transcriptome analysis of the ubiquitous bovine parasite Trypanosoma (Megatrypanum) theileri.</title>
        <authorList>
            <person name="Kelly S."/>
            <person name="Ivens A."/>
            <person name="Mott A."/>
            <person name="O'Neill E."/>
            <person name="Emms D."/>
            <person name="Macleod O."/>
            <person name="Voorheis P."/>
            <person name="Matthews J."/>
            <person name="Matthews K."/>
            <person name="Carrington M."/>
        </authorList>
    </citation>
    <scope>NUCLEOTIDE SEQUENCE [LARGE SCALE GENOMIC DNA]</scope>
    <source>
        <strain evidence="2">Edinburgh</strain>
    </source>
</reference>
<gene>
    <name evidence="2" type="ORF">TM35_000084510</name>
</gene>
<dbReference type="RefSeq" id="XP_028884719.1">
    <property type="nucleotide sequence ID" value="XM_029024316.1"/>
</dbReference>
<keyword evidence="3" id="KW-1185">Reference proteome</keyword>
<dbReference type="GeneID" id="39984096"/>
<dbReference type="Proteomes" id="UP000192257">
    <property type="component" value="Unassembled WGS sequence"/>
</dbReference>
<proteinExistence type="predicted"/>
<dbReference type="VEuPathDB" id="TriTrypDB:TM35_000084510"/>
<evidence type="ECO:0000313" key="3">
    <source>
        <dbReference type="Proteomes" id="UP000192257"/>
    </source>
</evidence>
<feature type="region of interest" description="Disordered" evidence="1">
    <location>
        <begin position="1"/>
        <end position="22"/>
    </location>
</feature>
<protein>
    <submittedName>
        <fullName evidence="2">Uncharacterized protein</fullName>
    </submittedName>
</protein>
<comment type="caution">
    <text evidence="2">The sequence shown here is derived from an EMBL/GenBank/DDBJ whole genome shotgun (WGS) entry which is preliminary data.</text>
</comment>
<dbReference type="EMBL" id="NBCO01000008">
    <property type="protein sequence ID" value="ORC90653.1"/>
    <property type="molecule type" value="Genomic_DNA"/>
</dbReference>
<name>A0A1X0P1S4_9TRYP</name>
<accession>A0A1X0P1S4</accession>
<dbReference type="AlphaFoldDB" id="A0A1X0P1S4"/>
<organism evidence="2 3">
    <name type="scientific">Trypanosoma theileri</name>
    <dbReference type="NCBI Taxonomy" id="67003"/>
    <lineage>
        <taxon>Eukaryota</taxon>
        <taxon>Discoba</taxon>
        <taxon>Euglenozoa</taxon>
        <taxon>Kinetoplastea</taxon>
        <taxon>Metakinetoplastina</taxon>
        <taxon>Trypanosomatida</taxon>
        <taxon>Trypanosomatidae</taxon>
        <taxon>Trypanosoma</taxon>
    </lineage>
</organism>